<dbReference type="Pfam" id="PF07228">
    <property type="entry name" value="SpoIIE"/>
    <property type="match status" value="1"/>
</dbReference>
<dbReference type="Gene3D" id="3.60.40.10">
    <property type="entry name" value="PPM-type phosphatase domain"/>
    <property type="match status" value="1"/>
</dbReference>
<dbReference type="InterPro" id="IPR001932">
    <property type="entry name" value="PPM-type_phosphatase-like_dom"/>
</dbReference>
<feature type="transmembrane region" description="Helical" evidence="4">
    <location>
        <begin position="37"/>
        <end position="56"/>
    </location>
</feature>
<feature type="domain" description="PPM-type phosphatase" evidence="5">
    <location>
        <begin position="516"/>
        <end position="714"/>
    </location>
</feature>
<evidence type="ECO:0000256" key="2">
    <source>
        <dbReference type="ARBA" id="ARBA00022803"/>
    </source>
</evidence>
<feature type="transmembrane region" description="Helical" evidence="4">
    <location>
        <begin position="307"/>
        <end position="325"/>
    </location>
</feature>
<feature type="transmembrane region" description="Helical" evidence="4">
    <location>
        <begin position="246"/>
        <end position="263"/>
    </location>
</feature>
<evidence type="ECO:0000313" key="8">
    <source>
        <dbReference type="Proteomes" id="UP000033961"/>
    </source>
</evidence>
<keyword evidence="1" id="KW-0677">Repeat</keyword>
<name>A0A2P1QUJ3_9LEPT</name>
<dbReference type="SMART" id="SM00028">
    <property type="entry name" value="TPR"/>
    <property type="match status" value="2"/>
</dbReference>
<reference evidence="7 8" key="1">
    <citation type="journal article" date="2015" name="Genome Announc.">
        <title>Draft Genome Sequences of Leptospira santarosai Strains U160, U164, and U233, Isolated from Asymptomatic Cattle.</title>
        <authorList>
            <person name="Kremer F.S."/>
            <person name="Eslabao M.R."/>
            <person name="Provisor M."/>
            <person name="Woloski R.D."/>
            <person name="Ramires O.V."/>
            <person name="Moreno L.Z."/>
            <person name="Moreno A.M."/>
            <person name="Hamond C."/>
            <person name="Lilenbaum W."/>
            <person name="Dellagostin O.A."/>
        </authorList>
    </citation>
    <scope>NUCLEOTIDE SEQUENCE [LARGE SCALE GENOMIC DNA]</scope>
    <source>
        <strain evidence="7 8">U160</strain>
    </source>
</reference>
<dbReference type="Proteomes" id="UP000033961">
    <property type="component" value="Chromosome I"/>
</dbReference>
<evidence type="ECO:0000256" key="1">
    <source>
        <dbReference type="ARBA" id="ARBA00022737"/>
    </source>
</evidence>
<gene>
    <name evidence="7" type="ORF">XB16_2257</name>
</gene>
<sequence length="888" mass="102549">MNPCKIRIKRYDIIYFSKGNMRNNVMRSNENFFYDRFLWLVVLFVSTPIFAFPINLTEDWKLASGRNLNASIEDVSWKELKSLPIPKEAVRSFSLTKDTVYTLTLLKTFEISSNEVQELVLDGLSIHFPLLSNVYEVFFNGEKIGEGGVVLDGKIVRNGFKRHVILPIPENKVRIGNNEIRVILSWNPGEELDVYASFDSAPLVVDLQSRNVSILSERPRLILSFLYLFVGFYHFLFYFKRPKQKYDLFFGLFSMFFSAYIYLRSNAVYELDLDPLFQMKLEYMIIFNVTAFFLLFLDTFFESKVSFVSRFYQFFALILTSLIPFSSRAVCLSLLRIWQLSAFVFALYSILIMIRALIRKNRDSIRLIAGFIVLLASAVADLVGSMQLVPGLENYGLLKYGFFAFELGIVFILANRFLRVHNQAEELNLNLDRKVKERTSRLQDTLNQIRELKIHQDGDYFLTSLILDPLNRYNVRNDFIVVEGFSRQKKKFEFKQWKKEIGGDIVIADEIVLKDRKYLVFVNGDAMGKSIQGASGALVLGVVFRSFVSRTKTVSSYYSQPPELWLNECFLELQNIFESFGGSMFVSVVLGLVDLKSGILFFLNAEHPRTVLYRNGVASFIEDKLELRKIGITGLESKMKIKAFFLEKGDSIFVGSDGRDDLLLGVDPKGIPVINEDELQFLKRVEESKGDLDLLVKGIQNYGELTDDLSIVKLSYIKDPVRLKSVSDNNLSSKFPDETYFKNLRPENAEDAIHHLEDLTSRVPNETIPPVFKKELANIYYKIGKYEEALSLFEKLISEFPEDVEMMFSTSLIYKRFERFHQAIELGERVLLREPEFLDNIVNLAESYVLFRKNEAALKLLERIDRLDPNNSHAKEIRTQLNSSIPDR</sequence>
<dbReference type="InterPro" id="IPR036457">
    <property type="entry name" value="PPM-type-like_dom_sf"/>
</dbReference>
<dbReference type="AlphaFoldDB" id="A0A2P1QUJ3"/>
<keyword evidence="2 3" id="KW-0802">TPR repeat</keyword>
<proteinExistence type="predicted"/>
<dbReference type="InterPro" id="IPR011623">
    <property type="entry name" value="7TMR_DISM_rcpt_extracell_dom1"/>
</dbReference>
<evidence type="ECO:0000259" key="5">
    <source>
        <dbReference type="Pfam" id="PF07228"/>
    </source>
</evidence>
<feature type="domain" description="7TM-DISM receptor extracellular" evidence="6">
    <location>
        <begin position="227"/>
        <end position="416"/>
    </location>
</feature>
<evidence type="ECO:0000259" key="6">
    <source>
        <dbReference type="Pfam" id="PF07695"/>
    </source>
</evidence>
<dbReference type="InterPro" id="IPR019734">
    <property type="entry name" value="TPR_rpt"/>
</dbReference>
<dbReference type="InterPro" id="IPR013105">
    <property type="entry name" value="TPR_2"/>
</dbReference>
<keyword evidence="4" id="KW-0472">Membrane</keyword>
<dbReference type="Gene3D" id="1.25.40.10">
    <property type="entry name" value="Tetratricopeptide repeat domain"/>
    <property type="match status" value="1"/>
</dbReference>
<evidence type="ECO:0000313" key="7">
    <source>
        <dbReference type="EMBL" id="AVQ12583.1"/>
    </source>
</evidence>
<protein>
    <submittedName>
        <fullName evidence="7">Stage II sporulation protein E</fullName>
    </submittedName>
</protein>
<accession>A0A2P1QUJ3</accession>
<feature type="transmembrane region" description="Helical" evidence="4">
    <location>
        <begin position="221"/>
        <end position="239"/>
    </location>
</feature>
<dbReference type="Pfam" id="PF07695">
    <property type="entry name" value="7TMR-DISM_7TM"/>
    <property type="match status" value="1"/>
</dbReference>
<dbReference type="Pfam" id="PF14559">
    <property type="entry name" value="TPR_19"/>
    <property type="match status" value="1"/>
</dbReference>
<keyword evidence="4" id="KW-0812">Transmembrane</keyword>
<dbReference type="EMBL" id="CP027843">
    <property type="protein sequence ID" value="AVQ12583.1"/>
    <property type="molecule type" value="Genomic_DNA"/>
</dbReference>
<feature type="repeat" description="TPR" evidence="3">
    <location>
        <begin position="770"/>
        <end position="803"/>
    </location>
</feature>
<dbReference type="PROSITE" id="PS50005">
    <property type="entry name" value="TPR"/>
    <property type="match status" value="1"/>
</dbReference>
<evidence type="ECO:0000256" key="4">
    <source>
        <dbReference type="SAM" id="Phobius"/>
    </source>
</evidence>
<feature type="transmembrane region" description="Helical" evidence="4">
    <location>
        <begin position="337"/>
        <end position="358"/>
    </location>
</feature>
<evidence type="ECO:0000256" key="3">
    <source>
        <dbReference type="PROSITE-ProRule" id="PRU00339"/>
    </source>
</evidence>
<dbReference type="Pfam" id="PF07719">
    <property type="entry name" value="TPR_2"/>
    <property type="match status" value="1"/>
</dbReference>
<dbReference type="SUPFAM" id="SSF48452">
    <property type="entry name" value="TPR-like"/>
    <property type="match status" value="1"/>
</dbReference>
<feature type="transmembrane region" description="Helical" evidence="4">
    <location>
        <begin position="283"/>
        <end position="300"/>
    </location>
</feature>
<dbReference type="InterPro" id="IPR011990">
    <property type="entry name" value="TPR-like_helical_dom_sf"/>
</dbReference>
<organism evidence="7 8">
    <name type="scientific">Leptospira santarosai</name>
    <dbReference type="NCBI Taxonomy" id="28183"/>
    <lineage>
        <taxon>Bacteria</taxon>
        <taxon>Pseudomonadati</taxon>
        <taxon>Spirochaetota</taxon>
        <taxon>Spirochaetia</taxon>
        <taxon>Leptospirales</taxon>
        <taxon>Leptospiraceae</taxon>
        <taxon>Leptospira</taxon>
    </lineage>
</organism>
<keyword evidence="4" id="KW-1133">Transmembrane helix</keyword>
<feature type="transmembrane region" description="Helical" evidence="4">
    <location>
        <begin position="365"/>
        <end position="388"/>
    </location>
</feature>